<dbReference type="PANTHER" id="PTHR19446">
    <property type="entry name" value="REVERSE TRANSCRIPTASES"/>
    <property type="match status" value="1"/>
</dbReference>
<evidence type="ECO:0000256" key="1">
    <source>
        <dbReference type="SAM" id="MobiDB-lite"/>
    </source>
</evidence>
<sequence>MKEDGKGELQREEIEKVIGKLRDGKAPGGDGIVSKVWRYGGEEMEQWIWKTCNRVWVGEGWPRDWREGLIAPIVKKGEGKRVEEYRGVTLMPTLYKVYAMALADRQMGKDEGKMVAFFVDLKAAFDLVKRKVLWGTMERRGVREGLRVRIEEIYKETTSRERRRQKEKHRLEMEREKDRGGERVQISRV</sequence>
<accession>A0ABM3FQF3</accession>
<gene>
    <name evidence="3" type="primary">LOC124293438</name>
</gene>
<organism evidence="2 3">
    <name type="scientific">Neodiprion lecontei</name>
    <name type="common">Redheaded pine sawfly</name>
    <dbReference type="NCBI Taxonomy" id="441921"/>
    <lineage>
        <taxon>Eukaryota</taxon>
        <taxon>Metazoa</taxon>
        <taxon>Ecdysozoa</taxon>
        <taxon>Arthropoda</taxon>
        <taxon>Hexapoda</taxon>
        <taxon>Insecta</taxon>
        <taxon>Pterygota</taxon>
        <taxon>Neoptera</taxon>
        <taxon>Endopterygota</taxon>
        <taxon>Hymenoptera</taxon>
        <taxon>Tenthredinoidea</taxon>
        <taxon>Diprionidae</taxon>
        <taxon>Diprioninae</taxon>
        <taxon>Neodiprion</taxon>
    </lineage>
</organism>
<feature type="compositionally biased region" description="Basic and acidic residues" evidence="1">
    <location>
        <begin position="169"/>
        <end position="182"/>
    </location>
</feature>
<feature type="region of interest" description="Disordered" evidence="1">
    <location>
        <begin position="158"/>
        <end position="189"/>
    </location>
</feature>
<reference evidence="3" key="1">
    <citation type="submission" date="2025-08" db="UniProtKB">
        <authorList>
            <consortium name="RefSeq"/>
        </authorList>
    </citation>
    <scope>IDENTIFICATION</scope>
    <source>
        <tissue evidence="3">Thorax and Abdomen</tissue>
    </source>
</reference>
<dbReference type="GeneID" id="124293438"/>
<evidence type="ECO:0000313" key="2">
    <source>
        <dbReference type="Proteomes" id="UP000829291"/>
    </source>
</evidence>
<name>A0ABM3FQF3_NEOLC</name>
<keyword evidence="2" id="KW-1185">Reference proteome</keyword>
<protein>
    <submittedName>
        <fullName evidence="3">Uncharacterized protein LOC124293438</fullName>
    </submittedName>
</protein>
<dbReference type="Proteomes" id="UP000829291">
    <property type="component" value="Chromosome 3"/>
</dbReference>
<proteinExistence type="predicted"/>
<evidence type="ECO:0000313" key="3">
    <source>
        <dbReference type="RefSeq" id="XP_046590251.1"/>
    </source>
</evidence>
<dbReference type="RefSeq" id="XP_046590251.1">
    <property type="nucleotide sequence ID" value="XM_046734295.1"/>
</dbReference>